<dbReference type="InterPro" id="IPR003661">
    <property type="entry name" value="HisK_dim/P_dom"/>
</dbReference>
<keyword evidence="8 15" id="KW-0418">Kinase</keyword>
<feature type="transmembrane region" description="Helical" evidence="13">
    <location>
        <begin position="6"/>
        <end position="22"/>
    </location>
</feature>
<evidence type="ECO:0000256" key="8">
    <source>
        <dbReference type="ARBA" id="ARBA00022777"/>
    </source>
</evidence>
<comment type="catalytic activity">
    <reaction evidence="1">
        <text>ATP + protein L-histidine = ADP + protein N-phospho-L-histidine.</text>
        <dbReference type="EC" id="2.7.13.3"/>
    </reaction>
</comment>
<keyword evidence="11" id="KW-0902">Two-component regulatory system</keyword>
<dbReference type="Gene3D" id="3.30.565.10">
    <property type="entry name" value="Histidine kinase-like ATPase, C-terminal domain"/>
    <property type="match status" value="1"/>
</dbReference>
<dbReference type="Proteomes" id="UP000309673">
    <property type="component" value="Unassembled WGS sequence"/>
</dbReference>
<keyword evidence="16" id="KW-1185">Reference proteome</keyword>
<dbReference type="RefSeq" id="WP_136777246.1">
    <property type="nucleotide sequence ID" value="NZ_SUPK01000003.1"/>
</dbReference>
<dbReference type="PANTHER" id="PTHR43711">
    <property type="entry name" value="TWO-COMPONENT HISTIDINE KINASE"/>
    <property type="match status" value="1"/>
</dbReference>
<dbReference type="PANTHER" id="PTHR43711:SF1">
    <property type="entry name" value="HISTIDINE KINASE 1"/>
    <property type="match status" value="1"/>
</dbReference>
<evidence type="ECO:0000256" key="11">
    <source>
        <dbReference type="ARBA" id="ARBA00023012"/>
    </source>
</evidence>
<dbReference type="GO" id="GO:0016020">
    <property type="term" value="C:membrane"/>
    <property type="evidence" value="ECO:0007669"/>
    <property type="project" value="UniProtKB-SubCell"/>
</dbReference>
<evidence type="ECO:0000256" key="13">
    <source>
        <dbReference type="SAM" id="Phobius"/>
    </source>
</evidence>
<dbReference type="InterPro" id="IPR036890">
    <property type="entry name" value="HATPase_C_sf"/>
</dbReference>
<dbReference type="SMART" id="SM00387">
    <property type="entry name" value="HATPase_c"/>
    <property type="match status" value="1"/>
</dbReference>
<keyword evidence="4" id="KW-0597">Phosphoprotein</keyword>
<dbReference type="FunFam" id="1.10.287.130:FF:000001">
    <property type="entry name" value="Two-component sensor histidine kinase"/>
    <property type="match status" value="1"/>
</dbReference>
<dbReference type="AlphaFoldDB" id="A0A4U0FDH6"/>
<keyword evidence="10 13" id="KW-1133">Transmembrane helix</keyword>
<evidence type="ECO:0000256" key="1">
    <source>
        <dbReference type="ARBA" id="ARBA00000085"/>
    </source>
</evidence>
<gene>
    <name evidence="15" type="ORF">E5161_08290</name>
</gene>
<evidence type="ECO:0000256" key="3">
    <source>
        <dbReference type="ARBA" id="ARBA00012438"/>
    </source>
</evidence>
<dbReference type="Gene3D" id="1.10.287.130">
    <property type="match status" value="1"/>
</dbReference>
<dbReference type="EC" id="2.7.13.3" evidence="3"/>
<evidence type="ECO:0000256" key="5">
    <source>
        <dbReference type="ARBA" id="ARBA00022679"/>
    </source>
</evidence>
<keyword evidence="5" id="KW-0808">Transferase</keyword>
<reference evidence="15 16" key="1">
    <citation type="submission" date="2019-04" db="EMBL/GenBank/DDBJ databases">
        <title>Cohnella sp. nov., isolated from soil.</title>
        <authorList>
            <person name="Kim W."/>
        </authorList>
    </citation>
    <scope>NUCLEOTIDE SEQUENCE [LARGE SCALE GENOMIC DNA]</scope>
    <source>
        <strain evidence="15 16">CAU 1483</strain>
    </source>
</reference>
<evidence type="ECO:0000256" key="2">
    <source>
        <dbReference type="ARBA" id="ARBA00004370"/>
    </source>
</evidence>
<keyword evidence="12 13" id="KW-0472">Membrane</keyword>
<accession>A0A4U0FDH6</accession>
<proteinExistence type="predicted"/>
<dbReference type="CDD" id="cd00082">
    <property type="entry name" value="HisKA"/>
    <property type="match status" value="1"/>
</dbReference>
<dbReference type="InterPro" id="IPR005467">
    <property type="entry name" value="His_kinase_dom"/>
</dbReference>
<evidence type="ECO:0000256" key="6">
    <source>
        <dbReference type="ARBA" id="ARBA00022692"/>
    </source>
</evidence>
<keyword evidence="9" id="KW-0067">ATP-binding</keyword>
<dbReference type="Pfam" id="PF00512">
    <property type="entry name" value="HisKA"/>
    <property type="match status" value="1"/>
</dbReference>
<feature type="domain" description="Histidine kinase" evidence="14">
    <location>
        <begin position="90"/>
        <end position="307"/>
    </location>
</feature>
<comment type="subcellular location">
    <subcellularLocation>
        <location evidence="2">Membrane</location>
    </subcellularLocation>
</comment>
<dbReference type="OrthoDB" id="9792991at2"/>
<evidence type="ECO:0000256" key="9">
    <source>
        <dbReference type="ARBA" id="ARBA00022840"/>
    </source>
</evidence>
<evidence type="ECO:0000313" key="15">
    <source>
        <dbReference type="EMBL" id="TJY42827.1"/>
    </source>
</evidence>
<evidence type="ECO:0000256" key="10">
    <source>
        <dbReference type="ARBA" id="ARBA00022989"/>
    </source>
</evidence>
<dbReference type="FunFam" id="3.30.565.10:FF:000013">
    <property type="entry name" value="Two-component sensor histidine kinase"/>
    <property type="match status" value="1"/>
</dbReference>
<dbReference type="InterPro" id="IPR036097">
    <property type="entry name" value="HisK_dim/P_sf"/>
</dbReference>
<dbReference type="InterPro" id="IPR003594">
    <property type="entry name" value="HATPase_dom"/>
</dbReference>
<dbReference type="GO" id="GO:0000155">
    <property type="term" value="F:phosphorelay sensor kinase activity"/>
    <property type="evidence" value="ECO:0007669"/>
    <property type="project" value="InterPro"/>
</dbReference>
<evidence type="ECO:0000313" key="16">
    <source>
        <dbReference type="Proteomes" id="UP000309673"/>
    </source>
</evidence>
<protein>
    <recommendedName>
        <fullName evidence="3">histidine kinase</fullName>
        <ecNumber evidence="3">2.7.13.3</ecNumber>
    </recommendedName>
</protein>
<evidence type="ECO:0000259" key="14">
    <source>
        <dbReference type="PROSITE" id="PS50109"/>
    </source>
</evidence>
<dbReference type="InterPro" id="IPR050736">
    <property type="entry name" value="Sensor_HK_Regulatory"/>
</dbReference>
<organism evidence="15 16">
    <name type="scientific">Cohnella pontilimi</name>
    <dbReference type="NCBI Taxonomy" id="2564100"/>
    <lineage>
        <taxon>Bacteria</taxon>
        <taxon>Bacillati</taxon>
        <taxon>Bacillota</taxon>
        <taxon>Bacilli</taxon>
        <taxon>Bacillales</taxon>
        <taxon>Paenibacillaceae</taxon>
        <taxon>Cohnella</taxon>
    </lineage>
</organism>
<name>A0A4U0FDH6_9BACL</name>
<keyword evidence="6 13" id="KW-0812">Transmembrane</keyword>
<dbReference type="SUPFAM" id="SSF55874">
    <property type="entry name" value="ATPase domain of HSP90 chaperone/DNA topoisomerase II/histidine kinase"/>
    <property type="match status" value="1"/>
</dbReference>
<evidence type="ECO:0000256" key="4">
    <source>
        <dbReference type="ARBA" id="ARBA00022553"/>
    </source>
</evidence>
<keyword evidence="7" id="KW-0547">Nucleotide-binding</keyword>
<dbReference type="InterPro" id="IPR004358">
    <property type="entry name" value="Sig_transdc_His_kin-like_C"/>
</dbReference>
<dbReference type="GO" id="GO:0005524">
    <property type="term" value="F:ATP binding"/>
    <property type="evidence" value="ECO:0007669"/>
    <property type="project" value="UniProtKB-KW"/>
</dbReference>
<dbReference type="PROSITE" id="PS50109">
    <property type="entry name" value="HIS_KIN"/>
    <property type="match status" value="1"/>
</dbReference>
<dbReference type="SUPFAM" id="SSF47384">
    <property type="entry name" value="Homodimeric domain of signal transducing histidine kinase"/>
    <property type="match status" value="1"/>
</dbReference>
<evidence type="ECO:0000256" key="7">
    <source>
        <dbReference type="ARBA" id="ARBA00022741"/>
    </source>
</evidence>
<dbReference type="EMBL" id="SUPK01000003">
    <property type="protein sequence ID" value="TJY42827.1"/>
    <property type="molecule type" value="Genomic_DNA"/>
</dbReference>
<dbReference type="Pfam" id="PF02518">
    <property type="entry name" value="HATPase_c"/>
    <property type="match status" value="1"/>
</dbReference>
<sequence>MVETVVIFIFLIVGLFLLFKYSHLLRELKKISWTTLEIRNGNMNMRYRVHARQPAMQELGGELNRLVDYFQQAYDRMRFLEEERKRLIANISHDLRTPLTSLLGYMEALQRDETLSEEERADFLRIAASKGDALLTLLQDFFELARLEADDSVPEFGRVNLTELVPEILLDFYPEFTKADITPIIKLPDKPVYVRADAAHLRRILNNLISNALRYGREGKEIGISLREEPNVVWVEVWDRGNGVAEQDLPRIFERLYTGEASRNSTLQGTGLGLTIAKNLVEKQGGRIAVTSAPHEKTVFSFSLIRI</sequence>
<comment type="caution">
    <text evidence="15">The sequence shown here is derived from an EMBL/GenBank/DDBJ whole genome shotgun (WGS) entry which is preliminary data.</text>
</comment>
<evidence type="ECO:0000256" key="12">
    <source>
        <dbReference type="ARBA" id="ARBA00023136"/>
    </source>
</evidence>
<dbReference type="PRINTS" id="PR00344">
    <property type="entry name" value="BCTRLSENSOR"/>
</dbReference>
<dbReference type="SMART" id="SM00388">
    <property type="entry name" value="HisKA"/>
    <property type="match status" value="1"/>
</dbReference>